<dbReference type="PANTHER" id="PTHR43569:SF2">
    <property type="entry name" value="AMIDOHYDROLASE-RELATED DOMAIN-CONTAINING PROTEIN"/>
    <property type="match status" value="1"/>
</dbReference>
<feature type="domain" description="Amidohydrolase-related" evidence="2">
    <location>
        <begin position="4"/>
        <end position="281"/>
    </location>
</feature>
<dbReference type="Proteomes" id="UP001239083">
    <property type="component" value="Unassembled WGS sequence"/>
</dbReference>
<keyword evidence="4" id="KW-1185">Reference proteome</keyword>
<dbReference type="GO" id="GO:0016787">
    <property type="term" value="F:hydrolase activity"/>
    <property type="evidence" value="ECO:0007669"/>
    <property type="project" value="UniProtKB-KW"/>
</dbReference>
<proteinExistence type="inferred from homology"/>
<dbReference type="Pfam" id="PF04909">
    <property type="entry name" value="Amidohydro_2"/>
    <property type="match status" value="1"/>
</dbReference>
<name>A0ABU0RC37_9MICO</name>
<evidence type="ECO:0000313" key="3">
    <source>
        <dbReference type="EMBL" id="MDQ0895640.1"/>
    </source>
</evidence>
<evidence type="ECO:0000313" key="4">
    <source>
        <dbReference type="Proteomes" id="UP001239083"/>
    </source>
</evidence>
<dbReference type="InterPro" id="IPR032466">
    <property type="entry name" value="Metal_Hydrolase"/>
</dbReference>
<comment type="similarity">
    <text evidence="1">Belongs to the metallo-dependent hydrolases superfamily.</text>
</comment>
<dbReference type="Gene3D" id="3.20.20.140">
    <property type="entry name" value="Metal-dependent hydrolases"/>
    <property type="match status" value="1"/>
</dbReference>
<evidence type="ECO:0000259" key="2">
    <source>
        <dbReference type="Pfam" id="PF04909"/>
    </source>
</evidence>
<dbReference type="SUPFAM" id="SSF51556">
    <property type="entry name" value="Metallo-dependent hydrolases"/>
    <property type="match status" value="1"/>
</dbReference>
<dbReference type="EMBL" id="JAUSYY010000001">
    <property type="protein sequence ID" value="MDQ0895640.1"/>
    <property type="molecule type" value="Genomic_DNA"/>
</dbReference>
<organism evidence="3 4">
    <name type="scientific">Agromyces ramosus</name>
    <dbReference type="NCBI Taxonomy" id="33879"/>
    <lineage>
        <taxon>Bacteria</taxon>
        <taxon>Bacillati</taxon>
        <taxon>Actinomycetota</taxon>
        <taxon>Actinomycetes</taxon>
        <taxon>Micrococcales</taxon>
        <taxon>Microbacteriaceae</taxon>
        <taxon>Agromyces</taxon>
    </lineage>
</organism>
<keyword evidence="3" id="KW-0378">Hydrolase</keyword>
<dbReference type="PANTHER" id="PTHR43569">
    <property type="entry name" value="AMIDOHYDROLASE"/>
    <property type="match status" value="1"/>
</dbReference>
<reference evidence="3 4" key="1">
    <citation type="submission" date="2023-07" db="EMBL/GenBank/DDBJ databases">
        <title>Comparative genomics of wheat-associated soil bacteria to identify genetic determinants of phenazine resistance.</title>
        <authorList>
            <person name="Mouncey N."/>
        </authorList>
    </citation>
    <scope>NUCLEOTIDE SEQUENCE [LARGE SCALE GENOMIC DNA]</scope>
    <source>
        <strain evidence="3 4">V3I3</strain>
    </source>
</reference>
<gene>
    <name evidence="3" type="ORF">QFZ26_003195</name>
</gene>
<comment type="caution">
    <text evidence="3">The sequence shown here is derived from an EMBL/GenBank/DDBJ whole genome shotgun (WGS) entry which is preliminary data.</text>
</comment>
<dbReference type="InterPro" id="IPR006680">
    <property type="entry name" value="Amidohydro-rel"/>
</dbReference>
<dbReference type="InterPro" id="IPR052350">
    <property type="entry name" value="Metallo-dep_Lactonases"/>
</dbReference>
<dbReference type="EC" id="3.1.1.-" evidence="3"/>
<sequence>MHVVDSHTHIWDPRRFDYPWLNGLEPLDRPMLPTDIDRAGGRVSAMVFVQADCDSRSALDEARWVDGLDWPELAGIVAGVDLRDRVGLAAHLDALTQMRRVVGVRHLLQGEPDDFFRSPALRDGLVALAERRLTFDACVRHEQLPLLASLLEQSPSLRVVVDHLGKPPVDEGIDGESGRRWASAIDDLAALDSVSIKVSGLAPEARDAASLDRNAAAFIRHAVEAFGADRSMVGSDWPVSAKLGAAGTFGEWIDRVHAATNPSTTEREAVDAATATSFYGLPGTAP</sequence>
<dbReference type="RefSeq" id="WP_307043887.1">
    <property type="nucleotide sequence ID" value="NZ_JAUSYY010000001.1"/>
</dbReference>
<accession>A0ABU0RC37</accession>
<evidence type="ECO:0000256" key="1">
    <source>
        <dbReference type="ARBA" id="ARBA00038310"/>
    </source>
</evidence>
<protein>
    <submittedName>
        <fullName evidence="3">L-fuconolactonase</fullName>
        <ecNumber evidence="3">3.1.1.-</ecNumber>
    </submittedName>
</protein>